<organism evidence="1">
    <name type="scientific">marine sediment metagenome</name>
    <dbReference type="NCBI Taxonomy" id="412755"/>
    <lineage>
        <taxon>unclassified sequences</taxon>
        <taxon>metagenomes</taxon>
        <taxon>ecological metagenomes</taxon>
    </lineage>
</organism>
<name>A0A0F9LVB4_9ZZZZ</name>
<protein>
    <submittedName>
        <fullName evidence="1">Uncharacterized protein</fullName>
    </submittedName>
</protein>
<sequence>MPKMIAGGSWTQVLVKGDDGILKSIGLASGCSYDEDWAVQQANVLNHLGPISLDSQGYTCTINMSCFVPEKKLVLYADGGEVTVEDLLPYRDEVQLDGKGKEFQQLLFMNTATNKVIRSFTGVVVASNGEQVSPNAYVTENVRFMAIKRDRPIAA</sequence>
<proteinExistence type="predicted"/>
<dbReference type="AlphaFoldDB" id="A0A0F9LVB4"/>
<evidence type="ECO:0000313" key="1">
    <source>
        <dbReference type="EMBL" id="KKM68280.1"/>
    </source>
</evidence>
<comment type="caution">
    <text evidence="1">The sequence shown here is derived from an EMBL/GenBank/DDBJ whole genome shotgun (WGS) entry which is preliminary data.</text>
</comment>
<gene>
    <name evidence="1" type="ORF">LCGC14_1462450</name>
</gene>
<reference evidence="1" key="1">
    <citation type="journal article" date="2015" name="Nature">
        <title>Complex archaea that bridge the gap between prokaryotes and eukaryotes.</title>
        <authorList>
            <person name="Spang A."/>
            <person name="Saw J.H."/>
            <person name="Jorgensen S.L."/>
            <person name="Zaremba-Niedzwiedzka K."/>
            <person name="Martijn J."/>
            <person name="Lind A.E."/>
            <person name="van Eijk R."/>
            <person name="Schleper C."/>
            <person name="Guy L."/>
            <person name="Ettema T.J."/>
        </authorList>
    </citation>
    <scope>NUCLEOTIDE SEQUENCE</scope>
</reference>
<dbReference type="EMBL" id="LAZR01010197">
    <property type="protein sequence ID" value="KKM68280.1"/>
    <property type="molecule type" value="Genomic_DNA"/>
</dbReference>
<accession>A0A0F9LVB4</accession>